<sequence length="609" mass="68521">MTSDATNSRTANKIPADKQMFLAVIDDLKPADELDKCATPRLSTSGKQVQEDPIYFKSGANIVASLKIDTARITDRQLEIWGWCAGEIQLQLLCNGQPLKQIITHNLRPDVAETLKWAEPEKGFGFTLKAMALRTRRNQYTLQIQYKDGQKIRSFQHPLDLEKVVSLGEISSGVVHAIGHLEVAAASHLIQETIVVGWVINEAYVTVWLESENGDKHLFNNALRIFRQDVFDAYAHSFGHDAREGGFMLLIHGILPGEKIRLMAMSGDESIVLGIIECARLEATSIACARWLLGIATPLSQMQKRMPLIDGPIIDAFLRYEQQGWTELSLQIRQFGKPAVNPYVSVIVPLYGRIDFVEHQLIEFCHDAWFIENAELIYILDDPKLTDIFPALAEQLYRLYRLSFKWVWGGVNRGFSGANNLGASQATGKHLLFLNSDAFPQQPGWLQQLLSVLDDHPEIGAVGPRLVFADGSIQHASMEFMRREELGIWINHHPCMGLDPTLDPAHHLTLVPAITGACLAIRRSDFDRIGGWDTGYLIGDFEDSDLCLKLHAEGLKIAYLPTVQLTHLERQSFKLLGQDDFRTRVTIYNAVRHQNRWQHLIEGLADNHG</sequence>
<dbReference type="GO" id="GO:0016740">
    <property type="term" value="F:transferase activity"/>
    <property type="evidence" value="ECO:0007669"/>
    <property type="project" value="UniProtKB-KW"/>
</dbReference>
<evidence type="ECO:0000313" key="2">
    <source>
        <dbReference type="EMBL" id="SEF74590.1"/>
    </source>
</evidence>
<protein>
    <submittedName>
        <fullName evidence="2">Glycosyltransferase, GT2 family</fullName>
    </submittedName>
</protein>
<evidence type="ECO:0000313" key="3">
    <source>
        <dbReference type="Proteomes" id="UP000236753"/>
    </source>
</evidence>
<accession>A0A1H5UHT5</accession>
<dbReference type="Pfam" id="PF00535">
    <property type="entry name" value="Glycos_transf_2"/>
    <property type="match status" value="1"/>
</dbReference>
<dbReference type="CDD" id="cd00761">
    <property type="entry name" value="Glyco_tranf_GTA_type"/>
    <property type="match status" value="1"/>
</dbReference>
<name>A0A1H5UHT5_9PROT</name>
<evidence type="ECO:0000259" key="1">
    <source>
        <dbReference type="Pfam" id="PF00535"/>
    </source>
</evidence>
<feature type="domain" description="Glycosyltransferase 2-like" evidence="1">
    <location>
        <begin position="345"/>
        <end position="489"/>
    </location>
</feature>
<dbReference type="Gene3D" id="3.90.550.10">
    <property type="entry name" value="Spore Coat Polysaccharide Biosynthesis Protein SpsA, Chain A"/>
    <property type="match status" value="1"/>
</dbReference>
<dbReference type="InterPro" id="IPR029044">
    <property type="entry name" value="Nucleotide-diphossugar_trans"/>
</dbReference>
<dbReference type="SUPFAM" id="SSF53448">
    <property type="entry name" value="Nucleotide-diphospho-sugar transferases"/>
    <property type="match status" value="1"/>
</dbReference>
<proteinExistence type="predicted"/>
<organism evidence="2 3">
    <name type="scientific">Nitrosomonas ureae</name>
    <dbReference type="NCBI Taxonomy" id="44577"/>
    <lineage>
        <taxon>Bacteria</taxon>
        <taxon>Pseudomonadati</taxon>
        <taxon>Pseudomonadota</taxon>
        <taxon>Betaproteobacteria</taxon>
        <taxon>Nitrosomonadales</taxon>
        <taxon>Nitrosomonadaceae</taxon>
        <taxon>Nitrosomonas</taxon>
    </lineage>
</organism>
<dbReference type="PANTHER" id="PTHR43179">
    <property type="entry name" value="RHAMNOSYLTRANSFERASE WBBL"/>
    <property type="match status" value="1"/>
</dbReference>
<dbReference type="EMBL" id="FNUX01000008">
    <property type="protein sequence ID" value="SEF74590.1"/>
    <property type="molecule type" value="Genomic_DNA"/>
</dbReference>
<dbReference type="Proteomes" id="UP000236753">
    <property type="component" value="Unassembled WGS sequence"/>
</dbReference>
<gene>
    <name evidence="2" type="ORF">SAMN05216334_1085</name>
</gene>
<reference evidence="2 3" key="1">
    <citation type="submission" date="2016-10" db="EMBL/GenBank/DDBJ databases">
        <authorList>
            <person name="de Groot N.N."/>
        </authorList>
    </citation>
    <scope>NUCLEOTIDE SEQUENCE [LARGE SCALE GENOMIC DNA]</scope>
    <source>
        <strain evidence="2 3">Nm13</strain>
    </source>
</reference>
<keyword evidence="2" id="KW-0808">Transferase</keyword>
<dbReference type="OrthoDB" id="9816564at2"/>
<dbReference type="AlphaFoldDB" id="A0A1H5UHT5"/>
<dbReference type="RefSeq" id="WP_103966183.1">
    <property type="nucleotide sequence ID" value="NZ_FNUX01000008.1"/>
</dbReference>
<dbReference type="PANTHER" id="PTHR43179:SF7">
    <property type="entry name" value="RHAMNOSYLTRANSFERASE WBBL"/>
    <property type="match status" value="1"/>
</dbReference>
<dbReference type="InterPro" id="IPR001173">
    <property type="entry name" value="Glyco_trans_2-like"/>
</dbReference>